<dbReference type="Proteomes" id="UP001066276">
    <property type="component" value="Chromosome 2_1"/>
</dbReference>
<dbReference type="EMBL" id="JANPWB010000003">
    <property type="protein sequence ID" value="KAJ1202998.1"/>
    <property type="molecule type" value="Genomic_DNA"/>
</dbReference>
<dbReference type="AlphaFoldDB" id="A0AAV7VMX4"/>
<evidence type="ECO:0000313" key="3">
    <source>
        <dbReference type="Proteomes" id="UP001066276"/>
    </source>
</evidence>
<sequence length="380" mass="40143">MAAPILIDNSEVVVISDEEEGELRGQEGVGDQVFGGAGSKGVGKVRQCVPRLFSPILYKVQSWLFDNEAVFKLGDQVELVDASGRVLRGKVGGETSGSGSVDRAIVKLDVFQPNFGEGPSGCDTLPALGGQGVKAVYQPSGRMIGDRSTLVKVRAPSAHRPEGRVRSGAVRLTSGDAARVRDAQPSTSQGAGDGWDDRDDDLLDYDEELEEQVTSKQRDRVQGEAPGVVQGGHVPERPHVLSASNLPRGDEVLGGFWGTQSGRVNRGVSRCLGASNVKGANEISRKVDASVQVNAVTEVGKLEVSVGTEGSSTKAEDGDEAKVRSKQMVEVDVKLWDAALAVFPGGANAFVNNCILRWLGNANFFVTFPGCLHLHPAGKG</sequence>
<protein>
    <submittedName>
        <fullName evidence="2">Uncharacterized protein</fullName>
    </submittedName>
</protein>
<evidence type="ECO:0000256" key="1">
    <source>
        <dbReference type="SAM" id="MobiDB-lite"/>
    </source>
</evidence>
<organism evidence="2 3">
    <name type="scientific">Pleurodeles waltl</name>
    <name type="common">Iberian ribbed newt</name>
    <dbReference type="NCBI Taxonomy" id="8319"/>
    <lineage>
        <taxon>Eukaryota</taxon>
        <taxon>Metazoa</taxon>
        <taxon>Chordata</taxon>
        <taxon>Craniata</taxon>
        <taxon>Vertebrata</taxon>
        <taxon>Euteleostomi</taxon>
        <taxon>Amphibia</taxon>
        <taxon>Batrachia</taxon>
        <taxon>Caudata</taxon>
        <taxon>Salamandroidea</taxon>
        <taxon>Salamandridae</taxon>
        <taxon>Pleurodelinae</taxon>
        <taxon>Pleurodeles</taxon>
    </lineage>
</organism>
<gene>
    <name evidence="2" type="ORF">NDU88_006793</name>
</gene>
<feature type="region of interest" description="Disordered" evidence="1">
    <location>
        <begin position="154"/>
        <end position="245"/>
    </location>
</feature>
<proteinExistence type="predicted"/>
<feature type="compositionally biased region" description="Acidic residues" evidence="1">
    <location>
        <begin position="194"/>
        <end position="211"/>
    </location>
</feature>
<accession>A0AAV7VMX4</accession>
<name>A0AAV7VMX4_PLEWA</name>
<reference evidence="2" key="1">
    <citation type="journal article" date="2022" name="bioRxiv">
        <title>Sequencing and chromosome-scale assembly of the giantPleurodeles waltlgenome.</title>
        <authorList>
            <person name="Brown T."/>
            <person name="Elewa A."/>
            <person name="Iarovenko S."/>
            <person name="Subramanian E."/>
            <person name="Araus A.J."/>
            <person name="Petzold A."/>
            <person name="Susuki M."/>
            <person name="Suzuki K.-i.T."/>
            <person name="Hayashi T."/>
            <person name="Toyoda A."/>
            <person name="Oliveira C."/>
            <person name="Osipova E."/>
            <person name="Leigh N.D."/>
            <person name="Simon A."/>
            <person name="Yun M.H."/>
        </authorList>
    </citation>
    <scope>NUCLEOTIDE SEQUENCE</scope>
    <source>
        <strain evidence="2">20211129_DDA</strain>
        <tissue evidence="2">Liver</tissue>
    </source>
</reference>
<keyword evidence="3" id="KW-1185">Reference proteome</keyword>
<evidence type="ECO:0000313" key="2">
    <source>
        <dbReference type="EMBL" id="KAJ1202998.1"/>
    </source>
</evidence>
<comment type="caution">
    <text evidence="2">The sequence shown here is derived from an EMBL/GenBank/DDBJ whole genome shotgun (WGS) entry which is preliminary data.</text>
</comment>